<evidence type="ECO:0000259" key="3">
    <source>
        <dbReference type="Pfam" id="PF02872"/>
    </source>
</evidence>
<dbReference type="Proteomes" id="UP000284706">
    <property type="component" value="Unassembled WGS sequence"/>
</dbReference>
<dbReference type="InterPro" id="IPR029052">
    <property type="entry name" value="Metallo-depent_PP-like"/>
</dbReference>
<dbReference type="InParanoid" id="A0A409VUD6"/>
<gene>
    <name evidence="4" type="ORF">CVT26_014137</name>
</gene>
<dbReference type="STRING" id="231916.A0A409VUD6"/>
<sequence length="551" mass="60887">MTMTSISLPILHFNDVYRATPQRVSSSTSETIDVSQFAALMDDLRSKWPSRPDGERDGLVLFSGDVFSPSVESTITRGSHMDISLAKDLFALSPSAQRSHPISSEHGVDIILGGHDHIYFASRGISSWNDYDTSRKTFGAEHDQGDILVIKSGTDFRDLSEIIIKLVPTTPNSVRRMVISEITGRRHEVVPMYRSSENMSKLLKVLLSSVSSAMKTPVCRTTTVLDVRSSNIRLQESPSANWFSDIARHVYDDALCMKGCDGSDGVFFCAGTFRGDSVYGPGIITLGDVLEILPFQDPVIVLEVDGQTIWEAMESSLSTWPAQEGRFPSISGFRVEWDSRKAPGQRVSDIWLVTTQVNGSGAGAVQRGEEPVKNESGGKKYIIVTREYMAQGHDGYTALTKGRVLIDGECGSTLSTIVRKYLLASKFVNRMVRHKTQNKERSFLQLGTSGTIDGLHKEVGDASKNHQSNAAKLWEHAVDLAIHRARKRFHYQSHFKICETEHMSLVDDFDGANARKGRESISDDAVEAEDLPVVSPEIDGRLKDLGRPSDT</sequence>
<comment type="similarity">
    <text evidence="1">Belongs to the 5'-nucleotidase family.</text>
</comment>
<keyword evidence="5" id="KW-1185">Reference proteome</keyword>
<feature type="compositionally biased region" description="Basic and acidic residues" evidence="2">
    <location>
        <begin position="538"/>
        <end position="551"/>
    </location>
</feature>
<dbReference type="InterPro" id="IPR036907">
    <property type="entry name" value="5'-Nucleotdase_C_sf"/>
</dbReference>
<dbReference type="SUPFAM" id="SSF55816">
    <property type="entry name" value="5'-nucleotidase (syn. UDP-sugar hydrolase), C-terminal domain"/>
    <property type="match status" value="1"/>
</dbReference>
<dbReference type="GO" id="GO:0016787">
    <property type="term" value="F:hydrolase activity"/>
    <property type="evidence" value="ECO:0007669"/>
    <property type="project" value="InterPro"/>
</dbReference>
<evidence type="ECO:0000256" key="1">
    <source>
        <dbReference type="ARBA" id="ARBA00006654"/>
    </source>
</evidence>
<evidence type="ECO:0000313" key="5">
    <source>
        <dbReference type="Proteomes" id="UP000284706"/>
    </source>
</evidence>
<name>A0A409VUD6_9AGAR</name>
<dbReference type="OrthoDB" id="10252235at2759"/>
<proteinExistence type="inferred from homology"/>
<dbReference type="SUPFAM" id="SSF56300">
    <property type="entry name" value="Metallo-dependent phosphatases"/>
    <property type="match status" value="2"/>
</dbReference>
<organism evidence="4 5">
    <name type="scientific">Gymnopilus dilepis</name>
    <dbReference type="NCBI Taxonomy" id="231916"/>
    <lineage>
        <taxon>Eukaryota</taxon>
        <taxon>Fungi</taxon>
        <taxon>Dikarya</taxon>
        <taxon>Basidiomycota</taxon>
        <taxon>Agaricomycotina</taxon>
        <taxon>Agaricomycetes</taxon>
        <taxon>Agaricomycetidae</taxon>
        <taxon>Agaricales</taxon>
        <taxon>Agaricineae</taxon>
        <taxon>Hymenogastraceae</taxon>
        <taxon>Gymnopilus</taxon>
    </lineage>
</organism>
<dbReference type="InterPro" id="IPR006179">
    <property type="entry name" value="5_nucleotidase/apyrase"/>
</dbReference>
<reference evidence="4 5" key="1">
    <citation type="journal article" date="2018" name="Evol. Lett.">
        <title>Horizontal gene cluster transfer increased hallucinogenic mushroom diversity.</title>
        <authorList>
            <person name="Reynolds H.T."/>
            <person name="Vijayakumar V."/>
            <person name="Gluck-Thaler E."/>
            <person name="Korotkin H.B."/>
            <person name="Matheny P.B."/>
            <person name="Slot J.C."/>
        </authorList>
    </citation>
    <scope>NUCLEOTIDE SEQUENCE [LARGE SCALE GENOMIC DNA]</scope>
    <source>
        <strain evidence="4 5">SRW20</strain>
    </source>
</reference>
<dbReference type="AlphaFoldDB" id="A0A409VUD6"/>
<dbReference type="Pfam" id="PF02872">
    <property type="entry name" value="5_nucleotid_C"/>
    <property type="match status" value="1"/>
</dbReference>
<dbReference type="PANTHER" id="PTHR11575">
    <property type="entry name" value="5'-NUCLEOTIDASE-RELATED"/>
    <property type="match status" value="1"/>
</dbReference>
<dbReference type="Gene3D" id="3.60.21.10">
    <property type="match status" value="2"/>
</dbReference>
<protein>
    <recommendedName>
        <fullName evidence="3">5'-Nucleotidase C-terminal domain-containing protein</fullName>
    </recommendedName>
</protein>
<dbReference type="PANTHER" id="PTHR11575:SF48">
    <property type="entry name" value="5'-NUCLEOTIDASE"/>
    <property type="match status" value="1"/>
</dbReference>
<evidence type="ECO:0000313" key="4">
    <source>
        <dbReference type="EMBL" id="PPQ69860.1"/>
    </source>
</evidence>
<dbReference type="Gene3D" id="3.90.780.10">
    <property type="entry name" value="5'-Nucleotidase, C-terminal domain"/>
    <property type="match status" value="1"/>
</dbReference>
<evidence type="ECO:0000256" key="2">
    <source>
        <dbReference type="SAM" id="MobiDB-lite"/>
    </source>
</evidence>
<comment type="caution">
    <text evidence="4">The sequence shown here is derived from an EMBL/GenBank/DDBJ whole genome shotgun (WGS) entry which is preliminary data.</text>
</comment>
<dbReference type="EMBL" id="NHYE01005560">
    <property type="protein sequence ID" value="PPQ69860.1"/>
    <property type="molecule type" value="Genomic_DNA"/>
</dbReference>
<feature type="region of interest" description="Disordered" evidence="2">
    <location>
        <begin position="516"/>
        <end position="551"/>
    </location>
</feature>
<dbReference type="InterPro" id="IPR008334">
    <property type="entry name" value="5'-Nucleotdase_C"/>
</dbReference>
<dbReference type="GO" id="GO:0009166">
    <property type="term" value="P:nucleotide catabolic process"/>
    <property type="evidence" value="ECO:0007669"/>
    <property type="project" value="InterPro"/>
</dbReference>
<accession>A0A409VUD6</accession>
<feature type="domain" description="5'-Nucleotidase C-terminal" evidence="3">
    <location>
        <begin position="221"/>
        <end position="400"/>
    </location>
</feature>